<gene>
    <name evidence="7" type="primary">Dsim\GD18354</name>
    <name evidence="7" type="ORF">Dsim_GD18354</name>
</gene>
<dbReference type="NCBIfam" id="NF003765">
    <property type="entry name" value="PRK05359.1"/>
    <property type="match status" value="1"/>
</dbReference>
<evidence type="ECO:0000313" key="7">
    <source>
        <dbReference type="EMBL" id="EDX14105.1"/>
    </source>
</evidence>
<dbReference type="PANTHER" id="PTHR11046:SF0">
    <property type="entry name" value="OLIGORIBONUCLEASE, MITOCHONDRIAL"/>
    <property type="match status" value="1"/>
</dbReference>
<dbReference type="Bgee" id="FBgn0189882">
    <property type="expression patterns" value="Expressed in embryo and 3 other cell types or tissues"/>
</dbReference>
<evidence type="ECO:0000256" key="5">
    <source>
        <dbReference type="ARBA" id="ARBA00072681"/>
    </source>
</evidence>
<dbReference type="Pfam" id="PF00929">
    <property type="entry name" value="RNase_T"/>
    <property type="match status" value="1"/>
</dbReference>
<comment type="similarity">
    <text evidence="1">Belongs to the oligoribonuclease family.</text>
</comment>
<evidence type="ECO:0000256" key="1">
    <source>
        <dbReference type="ARBA" id="ARBA00009921"/>
    </source>
</evidence>
<dbReference type="Gene3D" id="3.30.420.10">
    <property type="entry name" value="Ribonuclease H-like superfamily/Ribonuclease H"/>
    <property type="match status" value="1"/>
</dbReference>
<dbReference type="SUPFAM" id="SSF53098">
    <property type="entry name" value="Ribonuclease H-like"/>
    <property type="match status" value="1"/>
</dbReference>
<dbReference type="InterPro" id="IPR013520">
    <property type="entry name" value="Ribonucl_H"/>
</dbReference>
<keyword evidence="8" id="KW-1185">Reference proteome</keyword>
<dbReference type="Proteomes" id="UP000000304">
    <property type="component" value="Chromosome 3R"/>
</dbReference>
<dbReference type="STRING" id="7240.B4R248"/>
<dbReference type="AlphaFoldDB" id="B4R248"/>
<sequence length="208" mass="23848">MLRRVGLSLNRQIRSNIAFNSTGRMSSTCGSDTDIVWMDLEMTGLDIEKDKILEVACIITDQDLNVKSEGPCFAINHPQEVYDSMNEWCMEQHYKSGLIDRCKSSDVKPEEASNLVLSYIEKNIPKGVCPLGGNSVYTDRLFIMKFMPLVNDYLHYRIVDVSTIKELAKRWRPEILASAPKKLCTHRSLDDIRESIKELAYYKANLFK</sequence>
<dbReference type="GO" id="GO:0000175">
    <property type="term" value="F:3'-5'-RNA exonuclease activity"/>
    <property type="evidence" value="ECO:0007669"/>
    <property type="project" value="InterPro"/>
</dbReference>
<feature type="domain" description="Exonuclease" evidence="6">
    <location>
        <begin position="34"/>
        <end position="208"/>
    </location>
</feature>
<dbReference type="PhylomeDB" id="B4R248"/>
<dbReference type="OMA" id="AFFHYRN"/>
<keyword evidence="2" id="KW-0540">Nuclease</keyword>
<protein>
    <recommendedName>
        <fullName evidence="5">Probable oligoribonuclease</fullName>
    </recommendedName>
</protein>
<accession>B4R248</accession>
<dbReference type="SMART" id="SM00479">
    <property type="entry name" value="EXOIII"/>
    <property type="match status" value="1"/>
</dbReference>
<keyword evidence="4" id="KW-0269">Exonuclease</keyword>
<dbReference type="GO" id="GO:0005739">
    <property type="term" value="C:mitochondrion"/>
    <property type="evidence" value="ECO:0007669"/>
    <property type="project" value="TreeGrafter"/>
</dbReference>
<name>B4R248_DROSI</name>
<evidence type="ECO:0000313" key="8">
    <source>
        <dbReference type="Proteomes" id="UP000000304"/>
    </source>
</evidence>
<dbReference type="InterPro" id="IPR022894">
    <property type="entry name" value="Oligoribonuclease"/>
</dbReference>
<evidence type="ECO:0000256" key="2">
    <source>
        <dbReference type="ARBA" id="ARBA00022722"/>
    </source>
</evidence>
<dbReference type="EMBL" id="CM000364">
    <property type="protein sequence ID" value="EDX14105.1"/>
    <property type="molecule type" value="Genomic_DNA"/>
</dbReference>
<keyword evidence="3" id="KW-0378">Hydrolase</keyword>
<dbReference type="PANTHER" id="PTHR11046">
    <property type="entry name" value="OLIGORIBONUCLEASE, MITOCHONDRIAL"/>
    <property type="match status" value="1"/>
</dbReference>
<evidence type="ECO:0000256" key="4">
    <source>
        <dbReference type="ARBA" id="ARBA00022839"/>
    </source>
</evidence>
<proteinExistence type="inferred from homology"/>
<dbReference type="HOGENOM" id="CLU_064761_2_0_1"/>
<dbReference type="KEGG" id="dsi:Dsimw501_GD18354"/>
<dbReference type="InterPro" id="IPR036397">
    <property type="entry name" value="RNaseH_sf"/>
</dbReference>
<dbReference type="OrthoDB" id="270189at2759"/>
<dbReference type="FunFam" id="3.30.420.10:FF:000003">
    <property type="entry name" value="Oligoribonuclease"/>
    <property type="match status" value="1"/>
</dbReference>
<dbReference type="CDD" id="cd06135">
    <property type="entry name" value="Orn"/>
    <property type="match status" value="1"/>
</dbReference>
<organism evidence="7 8">
    <name type="scientific">Drosophila simulans</name>
    <name type="common">Fruit fly</name>
    <dbReference type="NCBI Taxonomy" id="7240"/>
    <lineage>
        <taxon>Eukaryota</taxon>
        <taxon>Metazoa</taxon>
        <taxon>Ecdysozoa</taxon>
        <taxon>Arthropoda</taxon>
        <taxon>Hexapoda</taxon>
        <taxon>Insecta</taxon>
        <taxon>Pterygota</taxon>
        <taxon>Neoptera</taxon>
        <taxon>Endopterygota</taxon>
        <taxon>Diptera</taxon>
        <taxon>Brachycera</taxon>
        <taxon>Muscomorpha</taxon>
        <taxon>Ephydroidea</taxon>
        <taxon>Drosophilidae</taxon>
        <taxon>Drosophila</taxon>
        <taxon>Sophophora</taxon>
    </lineage>
</organism>
<dbReference type="GO" id="GO:0003676">
    <property type="term" value="F:nucleic acid binding"/>
    <property type="evidence" value="ECO:0007669"/>
    <property type="project" value="InterPro"/>
</dbReference>
<reference evidence="7 8" key="1">
    <citation type="journal article" date="2007" name="Nature">
        <title>Evolution of genes and genomes on the Drosophila phylogeny.</title>
        <authorList>
            <consortium name="Drosophila 12 Genomes Consortium"/>
            <person name="Clark A.G."/>
            <person name="Eisen M.B."/>
            <person name="Smith D.R."/>
            <person name="Bergman C.M."/>
            <person name="Oliver B."/>
            <person name="Markow T.A."/>
            <person name="Kaufman T.C."/>
            <person name="Kellis M."/>
            <person name="Gelbart W."/>
            <person name="Iyer V.N."/>
            <person name="Pollard D.A."/>
            <person name="Sackton T.B."/>
            <person name="Larracuente A.M."/>
            <person name="Singh N.D."/>
            <person name="Abad J.P."/>
            <person name="Abt D.N."/>
            <person name="Adryan B."/>
            <person name="Aguade M."/>
            <person name="Akashi H."/>
            <person name="Anderson W.W."/>
            <person name="Aquadro C.F."/>
            <person name="Ardell D.H."/>
            <person name="Arguello R."/>
            <person name="Artieri C.G."/>
            <person name="Barbash D.A."/>
            <person name="Barker D."/>
            <person name="Barsanti P."/>
            <person name="Batterham P."/>
            <person name="Batzoglou S."/>
            <person name="Begun D."/>
            <person name="Bhutkar A."/>
            <person name="Blanco E."/>
            <person name="Bosak S.A."/>
            <person name="Bradley R.K."/>
            <person name="Brand A.D."/>
            <person name="Brent M.R."/>
            <person name="Brooks A.N."/>
            <person name="Brown R.H."/>
            <person name="Butlin R.K."/>
            <person name="Caggese C."/>
            <person name="Calvi B.R."/>
            <person name="Bernardo de Carvalho A."/>
            <person name="Caspi A."/>
            <person name="Castrezana S."/>
            <person name="Celniker S.E."/>
            <person name="Chang J.L."/>
            <person name="Chapple C."/>
            <person name="Chatterji S."/>
            <person name="Chinwalla A."/>
            <person name="Civetta A."/>
            <person name="Clifton S.W."/>
            <person name="Comeron J.M."/>
            <person name="Costello J.C."/>
            <person name="Coyne J.A."/>
            <person name="Daub J."/>
            <person name="David R.G."/>
            <person name="Delcher A.L."/>
            <person name="Delehaunty K."/>
            <person name="Do C.B."/>
            <person name="Ebling H."/>
            <person name="Edwards K."/>
            <person name="Eickbush T."/>
            <person name="Evans J.D."/>
            <person name="Filipski A."/>
            <person name="Findeiss S."/>
            <person name="Freyhult E."/>
            <person name="Fulton L."/>
            <person name="Fulton R."/>
            <person name="Garcia A.C."/>
            <person name="Gardiner A."/>
            <person name="Garfield D.A."/>
            <person name="Garvin B.E."/>
            <person name="Gibson G."/>
            <person name="Gilbert D."/>
            <person name="Gnerre S."/>
            <person name="Godfrey J."/>
            <person name="Good R."/>
            <person name="Gotea V."/>
            <person name="Gravely B."/>
            <person name="Greenberg A.J."/>
            <person name="Griffiths-Jones S."/>
            <person name="Gross S."/>
            <person name="Guigo R."/>
            <person name="Gustafson E.A."/>
            <person name="Haerty W."/>
            <person name="Hahn M.W."/>
            <person name="Halligan D.L."/>
            <person name="Halpern A.L."/>
            <person name="Halter G.M."/>
            <person name="Han M.V."/>
            <person name="Heger A."/>
            <person name="Hillier L."/>
            <person name="Hinrichs A.S."/>
            <person name="Holmes I."/>
            <person name="Hoskins R.A."/>
            <person name="Hubisz M.J."/>
            <person name="Hultmark D."/>
            <person name="Huntley M.A."/>
            <person name="Jaffe D.B."/>
            <person name="Jagadeeshan S."/>
            <person name="Jeck W.R."/>
            <person name="Johnson J."/>
            <person name="Jones C.D."/>
            <person name="Jordan W.C."/>
            <person name="Karpen G.H."/>
            <person name="Kataoka E."/>
            <person name="Keightley P.D."/>
            <person name="Kheradpour P."/>
            <person name="Kirkness E.F."/>
            <person name="Koerich L.B."/>
            <person name="Kristiansen K."/>
            <person name="Kudrna D."/>
            <person name="Kulathinal R.J."/>
            <person name="Kumar S."/>
            <person name="Kwok R."/>
            <person name="Lander E."/>
            <person name="Langley C.H."/>
            <person name="Lapoint R."/>
            <person name="Lazzaro B.P."/>
            <person name="Lee S.J."/>
            <person name="Levesque L."/>
            <person name="Li R."/>
            <person name="Lin C.F."/>
            <person name="Lin M.F."/>
            <person name="Lindblad-Toh K."/>
            <person name="Llopart A."/>
            <person name="Long M."/>
            <person name="Low L."/>
            <person name="Lozovsky E."/>
            <person name="Lu J."/>
            <person name="Luo M."/>
            <person name="Machado C.A."/>
            <person name="Makalowski W."/>
            <person name="Marzo M."/>
            <person name="Matsuda M."/>
            <person name="Matzkin L."/>
            <person name="McAllister B."/>
            <person name="McBride C.S."/>
            <person name="McKernan B."/>
            <person name="McKernan K."/>
            <person name="Mendez-Lago M."/>
            <person name="Minx P."/>
            <person name="Mollenhauer M.U."/>
            <person name="Montooth K."/>
            <person name="Mount S.M."/>
            <person name="Mu X."/>
            <person name="Myers E."/>
            <person name="Negre B."/>
            <person name="Newfeld S."/>
            <person name="Nielsen R."/>
            <person name="Noor M.A."/>
            <person name="O'Grady P."/>
            <person name="Pachter L."/>
            <person name="Papaceit M."/>
            <person name="Parisi M.J."/>
            <person name="Parisi M."/>
            <person name="Parts L."/>
            <person name="Pedersen J.S."/>
            <person name="Pesole G."/>
            <person name="Phillippy A.M."/>
            <person name="Ponting C.P."/>
            <person name="Pop M."/>
            <person name="Porcelli D."/>
            <person name="Powell J.R."/>
            <person name="Prohaska S."/>
            <person name="Pruitt K."/>
            <person name="Puig M."/>
            <person name="Quesneville H."/>
            <person name="Ram K.R."/>
            <person name="Rand D."/>
            <person name="Rasmussen M.D."/>
            <person name="Reed L.K."/>
            <person name="Reenan R."/>
            <person name="Reily A."/>
            <person name="Remington K.A."/>
            <person name="Rieger T.T."/>
            <person name="Ritchie M.G."/>
            <person name="Robin C."/>
            <person name="Rogers Y.H."/>
            <person name="Rohde C."/>
            <person name="Rozas J."/>
            <person name="Rubenfield M.J."/>
            <person name="Ruiz A."/>
            <person name="Russo S."/>
            <person name="Salzberg S.L."/>
            <person name="Sanchez-Gracia A."/>
            <person name="Saranga D.J."/>
            <person name="Sato H."/>
            <person name="Schaeffer S.W."/>
            <person name="Schatz M.C."/>
            <person name="Schlenke T."/>
            <person name="Schwartz R."/>
            <person name="Segarra C."/>
            <person name="Singh R.S."/>
            <person name="Sirot L."/>
            <person name="Sirota M."/>
            <person name="Sisneros N.B."/>
            <person name="Smith C.D."/>
            <person name="Smith T.F."/>
            <person name="Spieth J."/>
            <person name="Stage D.E."/>
            <person name="Stark A."/>
            <person name="Stephan W."/>
            <person name="Strausberg R.L."/>
            <person name="Strempel S."/>
            <person name="Sturgill D."/>
            <person name="Sutton G."/>
            <person name="Sutton G.G."/>
            <person name="Tao W."/>
            <person name="Teichmann S."/>
            <person name="Tobari Y.N."/>
            <person name="Tomimura Y."/>
            <person name="Tsolas J.M."/>
            <person name="Valente V.L."/>
            <person name="Venter E."/>
            <person name="Venter J.C."/>
            <person name="Vicario S."/>
            <person name="Vieira F.G."/>
            <person name="Vilella A.J."/>
            <person name="Villasante A."/>
            <person name="Walenz B."/>
            <person name="Wang J."/>
            <person name="Wasserman M."/>
            <person name="Watts T."/>
            <person name="Wilson D."/>
            <person name="Wilson R.K."/>
            <person name="Wing R.A."/>
            <person name="Wolfner M.F."/>
            <person name="Wong A."/>
            <person name="Wong G.K."/>
            <person name="Wu C.I."/>
            <person name="Wu G."/>
            <person name="Yamamoto D."/>
            <person name="Yang H.P."/>
            <person name="Yang S.P."/>
            <person name="Yorke J.A."/>
            <person name="Yoshida K."/>
            <person name="Zdobnov E."/>
            <person name="Zhang P."/>
            <person name="Zhang Y."/>
            <person name="Zimin A.V."/>
            <person name="Baldwin J."/>
            <person name="Abdouelleil A."/>
            <person name="Abdulkadir J."/>
            <person name="Abebe A."/>
            <person name="Abera B."/>
            <person name="Abreu J."/>
            <person name="Acer S.C."/>
            <person name="Aftuck L."/>
            <person name="Alexander A."/>
            <person name="An P."/>
            <person name="Anderson E."/>
            <person name="Anderson S."/>
            <person name="Arachi H."/>
            <person name="Azer M."/>
            <person name="Bachantsang P."/>
            <person name="Barry A."/>
            <person name="Bayul T."/>
            <person name="Berlin A."/>
            <person name="Bessette D."/>
            <person name="Bloom T."/>
            <person name="Blye J."/>
            <person name="Boguslavskiy L."/>
            <person name="Bonnet C."/>
            <person name="Boukhgalter B."/>
            <person name="Bourzgui I."/>
            <person name="Brown A."/>
            <person name="Cahill P."/>
            <person name="Channer S."/>
            <person name="Cheshatsang Y."/>
            <person name="Chuda L."/>
            <person name="Citroen M."/>
            <person name="Collymore A."/>
            <person name="Cooke P."/>
            <person name="Costello M."/>
            <person name="D'Aco K."/>
            <person name="Daza R."/>
            <person name="De Haan G."/>
            <person name="DeGray S."/>
            <person name="DeMaso C."/>
            <person name="Dhargay N."/>
            <person name="Dooley K."/>
            <person name="Dooley E."/>
            <person name="Doricent M."/>
            <person name="Dorje P."/>
            <person name="Dorjee K."/>
            <person name="Dupes A."/>
            <person name="Elong R."/>
            <person name="Falk J."/>
            <person name="Farina A."/>
            <person name="Faro S."/>
            <person name="Ferguson D."/>
            <person name="Fisher S."/>
            <person name="Foley C.D."/>
            <person name="Franke A."/>
            <person name="Friedrich D."/>
            <person name="Gadbois L."/>
            <person name="Gearin G."/>
            <person name="Gearin C.R."/>
            <person name="Giannoukos G."/>
            <person name="Goode T."/>
            <person name="Graham J."/>
            <person name="Grandbois E."/>
            <person name="Grewal S."/>
            <person name="Gyaltsen K."/>
            <person name="Hafez N."/>
            <person name="Hagos B."/>
            <person name="Hall J."/>
            <person name="Henson C."/>
            <person name="Hollinger A."/>
            <person name="Honan T."/>
            <person name="Huard M.D."/>
            <person name="Hughes L."/>
            <person name="Hurhula B."/>
            <person name="Husby M.E."/>
            <person name="Kamat A."/>
            <person name="Kanga B."/>
            <person name="Kashin S."/>
            <person name="Khazanovich D."/>
            <person name="Kisner P."/>
            <person name="Lance K."/>
            <person name="Lara M."/>
            <person name="Lee W."/>
            <person name="Lennon N."/>
            <person name="Letendre F."/>
            <person name="LeVine R."/>
            <person name="Lipovsky A."/>
            <person name="Liu X."/>
            <person name="Liu J."/>
            <person name="Liu S."/>
            <person name="Lokyitsang T."/>
            <person name="Lokyitsang Y."/>
            <person name="Lubonja R."/>
            <person name="Lui A."/>
            <person name="MacDonald P."/>
            <person name="Magnisalis V."/>
            <person name="Maru K."/>
            <person name="Matthews C."/>
            <person name="McCusker W."/>
            <person name="McDonough S."/>
            <person name="Mehta T."/>
            <person name="Meldrim J."/>
            <person name="Meneus L."/>
            <person name="Mihai O."/>
            <person name="Mihalev A."/>
            <person name="Mihova T."/>
            <person name="Mittelman R."/>
            <person name="Mlenga V."/>
            <person name="Montmayeur A."/>
            <person name="Mulrain L."/>
            <person name="Navidi A."/>
            <person name="Naylor J."/>
            <person name="Negash T."/>
            <person name="Nguyen T."/>
            <person name="Nguyen N."/>
            <person name="Nicol R."/>
            <person name="Norbu C."/>
            <person name="Norbu N."/>
            <person name="Novod N."/>
            <person name="O'Neill B."/>
            <person name="Osman S."/>
            <person name="Markiewicz E."/>
            <person name="Oyono O.L."/>
            <person name="Patti C."/>
            <person name="Phunkhang P."/>
            <person name="Pierre F."/>
            <person name="Priest M."/>
            <person name="Raghuraman S."/>
            <person name="Rege F."/>
            <person name="Reyes R."/>
            <person name="Rise C."/>
            <person name="Rogov P."/>
            <person name="Ross K."/>
            <person name="Ryan E."/>
            <person name="Settipalli S."/>
            <person name="Shea T."/>
            <person name="Sherpa N."/>
            <person name="Shi L."/>
            <person name="Shih D."/>
            <person name="Sparrow T."/>
            <person name="Spaulding J."/>
            <person name="Stalker J."/>
            <person name="Stange-Thomann N."/>
            <person name="Stavropoulos S."/>
            <person name="Stone C."/>
            <person name="Strader C."/>
            <person name="Tesfaye S."/>
            <person name="Thomson T."/>
            <person name="Thoulutsang Y."/>
            <person name="Thoulutsang D."/>
            <person name="Topham K."/>
            <person name="Topping I."/>
            <person name="Tsamla T."/>
            <person name="Vassiliev H."/>
            <person name="Vo A."/>
            <person name="Wangchuk T."/>
            <person name="Wangdi T."/>
            <person name="Weiand M."/>
            <person name="Wilkinson J."/>
            <person name="Wilson A."/>
            <person name="Yadav S."/>
            <person name="Young G."/>
            <person name="Yu Q."/>
            <person name="Zembek L."/>
            <person name="Zhong D."/>
            <person name="Zimmer A."/>
            <person name="Zwirko Z."/>
            <person name="Jaffe D.B."/>
            <person name="Alvarez P."/>
            <person name="Brockman W."/>
            <person name="Butler J."/>
            <person name="Chin C."/>
            <person name="Gnerre S."/>
            <person name="Grabherr M."/>
            <person name="Kleber M."/>
            <person name="Mauceli E."/>
            <person name="MacCallum I."/>
        </authorList>
    </citation>
    <scope>NUCLEOTIDE SEQUENCE [LARGE SCALE GENOMIC DNA]</scope>
    <source>
        <strain evidence="8">white501</strain>
    </source>
</reference>
<dbReference type="InterPro" id="IPR012337">
    <property type="entry name" value="RNaseH-like_sf"/>
</dbReference>
<evidence type="ECO:0000256" key="3">
    <source>
        <dbReference type="ARBA" id="ARBA00022801"/>
    </source>
</evidence>
<evidence type="ECO:0000259" key="6">
    <source>
        <dbReference type="SMART" id="SM00479"/>
    </source>
</evidence>